<dbReference type="AlphaFoldDB" id="A0A4R8QBW8"/>
<dbReference type="Pfam" id="PF00172">
    <property type="entry name" value="Zn_clus"/>
    <property type="match status" value="1"/>
</dbReference>
<feature type="region of interest" description="Disordered" evidence="2">
    <location>
        <begin position="83"/>
        <end position="104"/>
    </location>
</feature>
<dbReference type="PROSITE" id="PS00463">
    <property type="entry name" value="ZN2_CY6_FUNGAL_1"/>
    <property type="match status" value="1"/>
</dbReference>
<sequence>MEQSARPKKTDIVRKRTGCQNCKSRRRKCDETRPECSACVRRGIQCSGYDRPIAFKDVTALAAESSKKFEAARWSALHLEDARRKRRRTAPPIESSQARLDAVVGPSVNPQAQASALPVSAPAPPPPWHGITADGFPGSAFALPWALFNTPGESDVGLLQHRTADVIEVAGGDIGSTPLHQHERQTESPKESSPDAGTPTAWDEFLVSEDSPLESTPSEDSLLGEPTTDLRLSLPLEESLVQHFDTNVVPAIPVTLAFSDLFKQSSCFRAAVLALSASHLRLAERLPLDFESLRRVCDDKSMWVYYDTAVKDLQMQLQRVGKRSGEDLAGAALLLAYHEIEAGTGLGIRNHASGLDAIASKLDFAASSVPDLFKAWRLLRYDARFLKTPTRWTTTQVDNYDASSFLDPQLAIRDIFSRSQGLYARHAMEASFNADASIEGSSSSEKAARWICSVLGRVCDHHNFQMGDFFKDNLTPGAILQQCDVFSRRLDCWHKGLCDHDLPIARLGTDENLVTGPTFETVVTYKFSTDRKALDYIMYLISRMTVTYLRSVFDPSLTAAVSDTWAKVILGIVCGMNIHQRQQFTVLRIDIMLLLASRLCESVDFATTVLDYLLPKIMRAGLTAPEMVAWVYLKSELELWVREKMRGRAVRFSIASVEEDAEPWQLLGAHQIALFGDFNGKGYFRDRFLMKCFP</sequence>
<dbReference type="PANTHER" id="PTHR37534:SF46">
    <property type="entry name" value="ZN(II)2CYS6 TRANSCRIPTION FACTOR (EUROFUNG)"/>
    <property type="match status" value="1"/>
</dbReference>
<dbReference type="InterPro" id="IPR001138">
    <property type="entry name" value="Zn2Cys6_DnaBD"/>
</dbReference>
<protein>
    <submittedName>
        <fullName evidence="4">Beauvericin cluster-specific repressor BEA4</fullName>
    </submittedName>
</protein>
<dbReference type="CDD" id="cd00067">
    <property type="entry name" value="GAL4"/>
    <property type="match status" value="1"/>
</dbReference>
<accession>A0A4R8QBW8</accession>
<dbReference type="Proteomes" id="UP000295083">
    <property type="component" value="Unassembled WGS sequence"/>
</dbReference>
<gene>
    <name evidence="4" type="primary">BEA4-2</name>
    <name evidence="4" type="ORF">C8035_v008108</name>
</gene>
<evidence type="ECO:0000256" key="2">
    <source>
        <dbReference type="SAM" id="MobiDB-lite"/>
    </source>
</evidence>
<evidence type="ECO:0000256" key="1">
    <source>
        <dbReference type="ARBA" id="ARBA00023242"/>
    </source>
</evidence>
<reference evidence="4 5" key="1">
    <citation type="submission" date="2018-11" db="EMBL/GenBank/DDBJ databases">
        <title>Genome sequence and assembly of Colletotrichum spinosum.</title>
        <authorList>
            <person name="Gan P."/>
            <person name="Shirasu K."/>
        </authorList>
    </citation>
    <scope>NUCLEOTIDE SEQUENCE [LARGE SCALE GENOMIC DNA]</scope>
    <source>
        <strain evidence="4 5">CBS 515.97</strain>
    </source>
</reference>
<keyword evidence="1" id="KW-0539">Nucleus</keyword>
<comment type="caution">
    <text evidence="4">The sequence shown here is derived from an EMBL/GenBank/DDBJ whole genome shotgun (WGS) entry which is preliminary data.</text>
</comment>
<proteinExistence type="predicted"/>
<keyword evidence="5" id="KW-1185">Reference proteome</keyword>
<dbReference type="SUPFAM" id="SSF57701">
    <property type="entry name" value="Zn2/Cys6 DNA-binding domain"/>
    <property type="match status" value="1"/>
</dbReference>
<dbReference type="Gene3D" id="4.10.240.10">
    <property type="entry name" value="Zn(2)-C6 fungal-type DNA-binding domain"/>
    <property type="match status" value="1"/>
</dbReference>
<feature type="region of interest" description="Disordered" evidence="2">
    <location>
        <begin position="172"/>
        <end position="201"/>
    </location>
</feature>
<dbReference type="SMART" id="SM00066">
    <property type="entry name" value="GAL4"/>
    <property type="match status" value="1"/>
</dbReference>
<name>A0A4R8QBW8_9PEZI</name>
<dbReference type="PROSITE" id="PS50048">
    <property type="entry name" value="ZN2_CY6_FUNGAL_2"/>
    <property type="match status" value="1"/>
</dbReference>
<dbReference type="GO" id="GO:0000981">
    <property type="term" value="F:DNA-binding transcription factor activity, RNA polymerase II-specific"/>
    <property type="evidence" value="ECO:0007669"/>
    <property type="project" value="InterPro"/>
</dbReference>
<evidence type="ECO:0000313" key="5">
    <source>
        <dbReference type="Proteomes" id="UP000295083"/>
    </source>
</evidence>
<dbReference type="PANTHER" id="PTHR37534">
    <property type="entry name" value="TRANSCRIPTIONAL ACTIVATOR PROTEIN UGA3"/>
    <property type="match status" value="1"/>
</dbReference>
<dbReference type="InterPro" id="IPR036864">
    <property type="entry name" value="Zn2-C6_fun-type_DNA-bd_sf"/>
</dbReference>
<organism evidence="4 5">
    <name type="scientific">Colletotrichum spinosum</name>
    <dbReference type="NCBI Taxonomy" id="1347390"/>
    <lineage>
        <taxon>Eukaryota</taxon>
        <taxon>Fungi</taxon>
        <taxon>Dikarya</taxon>
        <taxon>Ascomycota</taxon>
        <taxon>Pezizomycotina</taxon>
        <taxon>Sordariomycetes</taxon>
        <taxon>Hypocreomycetidae</taxon>
        <taxon>Glomerellales</taxon>
        <taxon>Glomerellaceae</taxon>
        <taxon>Colletotrichum</taxon>
        <taxon>Colletotrichum orbiculare species complex</taxon>
    </lineage>
</organism>
<dbReference type="EMBL" id="QAPG01000033">
    <property type="protein sequence ID" value="TDZ36192.1"/>
    <property type="molecule type" value="Genomic_DNA"/>
</dbReference>
<feature type="domain" description="Zn(2)-C6 fungal-type" evidence="3">
    <location>
        <begin position="18"/>
        <end position="47"/>
    </location>
</feature>
<feature type="compositionally biased region" description="Basic and acidic residues" evidence="2">
    <location>
        <begin position="180"/>
        <end position="193"/>
    </location>
</feature>
<evidence type="ECO:0000259" key="3">
    <source>
        <dbReference type="PROSITE" id="PS50048"/>
    </source>
</evidence>
<dbReference type="GO" id="GO:0008270">
    <property type="term" value="F:zinc ion binding"/>
    <property type="evidence" value="ECO:0007669"/>
    <property type="project" value="InterPro"/>
</dbReference>
<evidence type="ECO:0000313" key="4">
    <source>
        <dbReference type="EMBL" id="TDZ36192.1"/>
    </source>
</evidence>